<feature type="transmembrane region" description="Helical" evidence="8">
    <location>
        <begin position="206"/>
        <end position="231"/>
    </location>
</feature>
<feature type="transmembrane region" description="Helical" evidence="8">
    <location>
        <begin position="114"/>
        <end position="132"/>
    </location>
</feature>
<evidence type="ECO:0000256" key="8">
    <source>
        <dbReference type="SAM" id="Phobius"/>
    </source>
</evidence>
<dbReference type="SUPFAM" id="SSF81345">
    <property type="entry name" value="ABC transporter involved in vitamin B12 uptake, BtuC"/>
    <property type="match status" value="1"/>
</dbReference>
<organism evidence="9 10">
    <name type="scientific">Actinorugispora endophytica</name>
    <dbReference type="NCBI Taxonomy" id="1605990"/>
    <lineage>
        <taxon>Bacteria</taxon>
        <taxon>Bacillati</taxon>
        <taxon>Actinomycetota</taxon>
        <taxon>Actinomycetes</taxon>
        <taxon>Streptosporangiales</taxon>
        <taxon>Nocardiopsidaceae</taxon>
        <taxon>Actinorugispora</taxon>
    </lineage>
</organism>
<comment type="similarity">
    <text evidence="2">Belongs to the binding-protein-dependent transport system permease family. FecCD subfamily.</text>
</comment>
<dbReference type="Pfam" id="PF01032">
    <property type="entry name" value="FecCD"/>
    <property type="match status" value="1"/>
</dbReference>
<keyword evidence="6 8" id="KW-1133">Transmembrane helix</keyword>
<feature type="transmembrane region" description="Helical" evidence="8">
    <location>
        <begin position="257"/>
        <end position="284"/>
    </location>
</feature>
<dbReference type="Proteomes" id="UP000295281">
    <property type="component" value="Unassembled WGS sequence"/>
</dbReference>
<gene>
    <name evidence="9" type="ORF">EV190_10284</name>
</gene>
<evidence type="ECO:0000256" key="3">
    <source>
        <dbReference type="ARBA" id="ARBA00022448"/>
    </source>
</evidence>
<evidence type="ECO:0000256" key="6">
    <source>
        <dbReference type="ARBA" id="ARBA00022989"/>
    </source>
</evidence>
<proteinExistence type="inferred from homology"/>
<protein>
    <submittedName>
        <fullName evidence="9">Iron complex transport system permease protein</fullName>
    </submittedName>
</protein>
<reference evidence="9 10" key="1">
    <citation type="submission" date="2019-03" db="EMBL/GenBank/DDBJ databases">
        <title>Genomic Encyclopedia of Type Strains, Phase IV (KMG-IV): sequencing the most valuable type-strain genomes for metagenomic binning, comparative biology and taxonomic classification.</title>
        <authorList>
            <person name="Goeker M."/>
        </authorList>
    </citation>
    <scope>NUCLEOTIDE SEQUENCE [LARGE SCALE GENOMIC DNA]</scope>
    <source>
        <strain evidence="9 10">DSM 46770</strain>
    </source>
</reference>
<evidence type="ECO:0000256" key="4">
    <source>
        <dbReference type="ARBA" id="ARBA00022475"/>
    </source>
</evidence>
<evidence type="ECO:0000256" key="7">
    <source>
        <dbReference type="ARBA" id="ARBA00023136"/>
    </source>
</evidence>
<dbReference type="PANTHER" id="PTHR30472:SF24">
    <property type="entry name" value="FERRIC ENTEROBACTIN TRANSPORT SYSTEM PERMEASE PROTEIN FEPG"/>
    <property type="match status" value="1"/>
</dbReference>
<comment type="subcellular location">
    <subcellularLocation>
        <location evidence="1">Cell membrane</location>
        <topology evidence="1">Multi-pass membrane protein</topology>
    </subcellularLocation>
</comment>
<feature type="transmembrane region" description="Helical" evidence="8">
    <location>
        <begin position="25"/>
        <end position="48"/>
    </location>
</feature>
<dbReference type="RefSeq" id="WP_208113046.1">
    <property type="nucleotide sequence ID" value="NZ_SNYN01000002.1"/>
</dbReference>
<evidence type="ECO:0000313" key="9">
    <source>
        <dbReference type="EMBL" id="TDQ54251.1"/>
    </source>
</evidence>
<dbReference type="GO" id="GO:0005886">
    <property type="term" value="C:plasma membrane"/>
    <property type="evidence" value="ECO:0007669"/>
    <property type="project" value="UniProtKB-SubCell"/>
</dbReference>
<dbReference type="AlphaFoldDB" id="A0A4R6V5L4"/>
<dbReference type="GO" id="GO:0033214">
    <property type="term" value="P:siderophore-iron import into cell"/>
    <property type="evidence" value="ECO:0007669"/>
    <property type="project" value="TreeGrafter"/>
</dbReference>
<keyword evidence="3" id="KW-0813">Transport</keyword>
<keyword evidence="4" id="KW-1003">Cell membrane</keyword>
<feature type="transmembrane region" description="Helical" evidence="8">
    <location>
        <begin position="324"/>
        <end position="345"/>
    </location>
</feature>
<keyword evidence="5 8" id="KW-0812">Transmembrane</keyword>
<accession>A0A4R6V5L4</accession>
<evidence type="ECO:0000256" key="5">
    <source>
        <dbReference type="ARBA" id="ARBA00022692"/>
    </source>
</evidence>
<dbReference type="EMBL" id="SNYN01000002">
    <property type="protein sequence ID" value="TDQ54251.1"/>
    <property type="molecule type" value="Genomic_DNA"/>
</dbReference>
<dbReference type="Gene3D" id="1.10.3470.10">
    <property type="entry name" value="ABC transporter involved in vitamin B12 uptake, BtuC"/>
    <property type="match status" value="1"/>
</dbReference>
<dbReference type="GO" id="GO:0022857">
    <property type="term" value="F:transmembrane transporter activity"/>
    <property type="evidence" value="ECO:0007669"/>
    <property type="project" value="InterPro"/>
</dbReference>
<evidence type="ECO:0000256" key="1">
    <source>
        <dbReference type="ARBA" id="ARBA00004651"/>
    </source>
</evidence>
<feature type="transmembrane region" description="Helical" evidence="8">
    <location>
        <begin position="166"/>
        <end position="186"/>
    </location>
</feature>
<evidence type="ECO:0000256" key="2">
    <source>
        <dbReference type="ARBA" id="ARBA00007935"/>
    </source>
</evidence>
<evidence type="ECO:0000313" key="10">
    <source>
        <dbReference type="Proteomes" id="UP000295281"/>
    </source>
</evidence>
<dbReference type="InterPro" id="IPR000522">
    <property type="entry name" value="ABC_transptr_permease_BtuC"/>
</dbReference>
<name>A0A4R6V5L4_9ACTN</name>
<dbReference type="CDD" id="cd06550">
    <property type="entry name" value="TM_ABC_iron-siderophores_like"/>
    <property type="match status" value="1"/>
</dbReference>
<dbReference type="PANTHER" id="PTHR30472">
    <property type="entry name" value="FERRIC ENTEROBACTIN TRANSPORT SYSTEM PERMEASE PROTEIN"/>
    <property type="match status" value="1"/>
</dbReference>
<keyword evidence="10" id="KW-1185">Reference proteome</keyword>
<dbReference type="InterPro" id="IPR037294">
    <property type="entry name" value="ABC_BtuC-like"/>
</dbReference>
<feature type="transmembrane region" description="Helical" evidence="8">
    <location>
        <begin position="296"/>
        <end position="317"/>
    </location>
</feature>
<keyword evidence="7 8" id="KW-0472">Membrane</keyword>
<sequence>MTATRLWPRGVVLLRSRRGRLSLRIGLRSFSVGLAFLAAALLVSTYSLTIGESDLPLGDVADALLGRADDGVARIVLEWRLPRVLLAVVGGAALALSGAVFQTITRNPLGSPDVIGFNMGAYTGALVSMLVIGGGYLATVAGALVGGTLTGLVVYLLALRQGLQGYRLIIVGIGVSALLASLNAYLKITVSLEESLSASVWGAGSLATAAWTDVVPVLAVVAVLAPVLMFVNRDSGLLALGDDAAHGRGVDVERLRLVLLAVGVVLTAAVTAVAGPIAFIALVAPQLAVRLTRTPAIPLLPTAFLGASLLALGDLVARTVIAPAQLPVGVVTATIGGGYLVWLLVAQARKA</sequence>
<feature type="transmembrane region" description="Helical" evidence="8">
    <location>
        <begin position="84"/>
        <end position="102"/>
    </location>
</feature>
<feature type="transmembrane region" description="Helical" evidence="8">
    <location>
        <begin position="138"/>
        <end position="159"/>
    </location>
</feature>
<comment type="caution">
    <text evidence="9">The sequence shown here is derived from an EMBL/GenBank/DDBJ whole genome shotgun (WGS) entry which is preliminary data.</text>
</comment>